<organism evidence="1 2">
    <name type="scientific">Dermatophagoides farinae</name>
    <name type="common">American house dust mite</name>
    <dbReference type="NCBI Taxonomy" id="6954"/>
    <lineage>
        <taxon>Eukaryota</taxon>
        <taxon>Metazoa</taxon>
        <taxon>Ecdysozoa</taxon>
        <taxon>Arthropoda</taxon>
        <taxon>Chelicerata</taxon>
        <taxon>Arachnida</taxon>
        <taxon>Acari</taxon>
        <taxon>Acariformes</taxon>
        <taxon>Sarcoptiformes</taxon>
        <taxon>Astigmata</taxon>
        <taxon>Psoroptidia</taxon>
        <taxon>Analgoidea</taxon>
        <taxon>Pyroglyphidae</taxon>
        <taxon>Dermatophagoidinae</taxon>
        <taxon>Dermatophagoides</taxon>
    </lineage>
</organism>
<evidence type="ECO:0000313" key="2">
    <source>
        <dbReference type="Proteomes" id="UP000790347"/>
    </source>
</evidence>
<protein>
    <submittedName>
        <fullName evidence="1">Uncharacterized protein</fullName>
    </submittedName>
</protein>
<accession>A0A922HMF2</accession>
<dbReference type="AlphaFoldDB" id="A0A922HMF2"/>
<proteinExistence type="predicted"/>
<evidence type="ECO:0000313" key="1">
    <source>
        <dbReference type="EMBL" id="KAH9493433.1"/>
    </source>
</evidence>
<name>A0A922HMF2_DERFA</name>
<reference evidence="1" key="1">
    <citation type="submission" date="2013-05" db="EMBL/GenBank/DDBJ databases">
        <authorList>
            <person name="Yim A.K.Y."/>
            <person name="Chan T.F."/>
            <person name="Ji K.M."/>
            <person name="Liu X.Y."/>
            <person name="Zhou J.W."/>
            <person name="Li R.Q."/>
            <person name="Yang K.Y."/>
            <person name="Li J."/>
            <person name="Li M."/>
            <person name="Law P.T.W."/>
            <person name="Wu Y.L."/>
            <person name="Cai Z.L."/>
            <person name="Qin H."/>
            <person name="Bao Y."/>
            <person name="Leung R.K.K."/>
            <person name="Ng P.K.S."/>
            <person name="Zou J."/>
            <person name="Zhong X.J."/>
            <person name="Ran P.X."/>
            <person name="Zhong N.S."/>
            <person name="Liu Z.G."/>
            <person name="Tsui S.K.W."/>
        </authorList>
    </citation>
    <scope>NUCLEOTIDE SEQUENCE</scope>
    <source>
        <strain evidence="1">Derf</strain>
        <tissue evidence="1">Whole organism</tissue>
    </source>
</reference>
<keyword evidence="2" id="KW-1185">Reference proteome</keyword>
<sequence length="69" mass="8276">SRGRVNSGLACFRKVFVYRLEGAPLVYNTKQQLNTNSVEKYSWNRYSNYKKRIEESLQHDDENDDEKMR</sequence>
<dbReference type="Proteomes" id="UP000790347">
    <property type="component" value="Unassembled WGS sequence"/>
</dbReference>
<dbReference type="EMBL" id="ASGP02000008">
    <property type="protein sequence ID" value="KAH9493433.1"/>
    <property type="molecule type" value="Genomic_DNA"/>
</dbReference>
<feature type="non-terminal residue" evidence="1">
    <location>
        <position position="1"/>
    </location>
</feature>
<reference evidence="1" key="2">
    <citation type="journal article" date="2022" name="Res Sq">
        <title>Comparative Genomics Reveals Insights into the Divergent Evolution of Astigmatic Mites and Household Pest Adaptations.</title>
        <authorList>
            <person name="Xiong Q."/>
            <person name="Wan A.T.-Y."/>
            <person name="Liu X.-Y."/>
            <person name="Fung C.S.-H."/>
            <person name="Xiao X."/>
            <person name="Malainual N."/>
            <person name="Hou J."/>
            <person name="Wang L."/>
            <person name="Wang M."/>
            <person name="Yang K."/>
            <person name="Cui Y."/>
            <person name="Leung E."/>
            <person name="Nong W."/>
            <person name="Shin S.-K."/>
            <person name="Au S."/>
            <person name="Jeong K.Y."/>
            <person name="Chew F.T."/>
            <person name="Hui J."/>
            <person name="Leung T.F."/>
            <person name="Tungtrongchitr A."/>
            <person name="Zhong N."/>
            <person name="Liu Z."/>
            <person name="Tsui S."/>
        </authorList>
    </citation>
    <scope>NUCLEOTIDE SEQUENCE</scope>
    <source>
        <strain evidence="1">Derf</strain>
        <tissue evidence="1">Whole organism</tissue>
    </source>
</reference>
<gene>
    <name evidence="1" type="ORF">DERF_014180</name>
</gene>
<comment type="caution">
    <text evidence="1">The sequence shown here is derived from an EMBL/GenBank/DDBJ whole genome shotgun (WGS) entry which is preliminary data.</text>
</comment>